<protein>
    <submittedName>
        <fullName evidence="9">Alpha,alpha-trehalose phosphorylase</fullName>
    </submittedName>
</protein>
<accession>A0A4R1QX09</accession>
<feature type="active site" description="Proton donor" evidence="4">
    <location>
        <position position="487"/>
    </location>
</feature>
<evidence type="ECO:0000256" key="1">
    <source>
        <dbReference type="ARBA" id="ARBA00006768"/>
    </source>
</evidence>
<dbReference type="PIRSF" id="PIRSF036289">
    <property type="entry name" value="Glycosyl_hydrolase_malt_phosph"/>
    <property type="match status" value="1"/>
</dbReference>
<reference evidence="9 10" key="1">
    <citation type="submission" date="2019-03" db="EMBL/GenBank/DDBJ databases">
        <title>Genomic Encyclopedia of Type Strains, Phase IV (KMG-IV): sequencing the most valuable type-strain genomes for metagenomic binning, comparative biology and taxonomic classification.</title>
        <authorList>
            <person name="Goeker M."/>
        </authorList>
    </citation>
    <scope>NUCLEOTIDE SEQUENCE [LARGE SCALE GENOMIC DNA]</scope>
    <source>
        <strain evidence="9 10">DSM 100556</strain>
    </source>
</reference>
<evidence type="ECO:0000313" key="10">
    <source>
        <dbReference type="Proteomes" id="UP000295718"/>
    </source>
</evidence>
<dbReference type="Pfam" id="PF03636">
    <property type="entry name" value="Glyco_hydro_65N"/>
    <property type="match status" value="1"/>
</dbReference>
<comment type="caution">
    <text evidence="9">The sequence shown here is derived from an EMBL/GenBank/DDBJ whole genome shotgun (WGS) entry which is preliminary data.</text>
</comment>
<feature type="domain" description="Glycoside hydrolase family 65 C-terminal" evidence="7">
    <location>
        <begin position="694"/>
        <end position="755"/>
    </location>
</feature>
<dbReference type="Gene3D" id="1.50.10.10">
    <property type="match status" value="1"/>
</dbReference>
<evidence type="ECO:0000259" key="7">
    <source>
        <dbReference type="Pfam" id="PF03633"/>
    </source>
</evidence>
<dbReference type="InterPro" id="IPR037018">
    <property type="entry name" value="GH65_N"/>
</dbReference>
<dbReference type="InterPro" id="IPR011013">
    <property type="entry name" value="Gal_mutarotase_sf_dom"/>
</dbReference>
<evidence type="ECO:0000256" key="5">
    <source>
        <dbReference type="PIRSR" id="PIRSR036289-51"/>
    </source>
</evidence>
<dbReference type="Gene3D" id="2.60.420.10">
    <property type="entry name" value="Maltose phosphorylase, domain 3"/>
    <property type="match status" value="1"/>
</dbReference>
<dbReference type="InterPro" id="IPR005196">
    <property type="entry name" value="Glyco_hydro_65_N"/>
</dbReference>
<dbReference type="EMBL" id="SLUO01000008">
    <property type="protein sequence ID" value="TCL57575.1"/>
    <property type="molecule type" value="Genomic_DNA"/>
</dbReference>
<keyword evidence="10" id="KW-1185">Reference proteome</keyword>
<comment type="similarity">
    <text evidence="1">Belongs to the glycosyl hydrolase 65 family.</text>
</comment>
<evidence type="ECO:0000256" key="3">
    <source>
        <dbReference type="ARBA" id="ARBA00022679"/>
    </source>
</evidence>
<feature type="domain" description="Glycoside hydrolase family 65 N-terminal" evidence="8">
    <location>
        <begin position="16"/>
        <end position="267"/>
    </location>
</feature>
<dbReference type="Pfam" id="PF03632">
    <property type="entry name" value="Glyco_hydro_65m"/>
    <property type="match status" value="1"/>
</dbReference>
<evidence type="ECO:0000256" key="2">
    <source>
        <dbReference type="ARBA" id="ARBA00022676"/>
    </source>
</evidence>
<evidence type="ECO:0000313" key="9">
    <source>
        <dbReference type="EMBL" id="TCL57575.1"/>
    </source>
</evidence>
<dbReference type="OrthoDB" id="9758855at2"/>
<dbReference type="PANTHER" id="PTHR11051">
    <property type="entry name" value="GLYCOSYL HYDROLASE-RELATED"/>
    <property type="match status" value="1"/>
</dbReference>
<evidence type="ECO:0000259" key="8">
    <source>
        <dbReference type="Pfam" id="PF03636"/>
    </source>
</evidence>
<sequence length="767" mass="88349">MEKMIYEIRGLSNQNDDLLLNETIFHTSNGYVGVRANYEEGYPQGYDTIRGTYINGFYDIAEMKQAEKLYGFIEEKQTILNVADSQGVKLLVDGEEFSMFTGTVLESRRWLNMLEGYAGRKVIWRSPKGKEIEILIKRMTSFFQKSLFTIEYMVKALNFTGKIEFISFHNGEVMNYSNPEDPRVASESVKNLYPFDVRIAQEASYIKARTARSGLSVCTGVKNILTGEGPLFREAVSEIDVNGFLVIHSLKADIEKERTVTLTKYTVFSDSIRCEDVELHARKEMAKAVSVNLAAWYERQKDYLEEYWDNCDLEIYGDDDLCLAVRFNLYQLIQSVGKDRYSNITAKGLSGEGYEGHYFWDTEMYIQPFFILTNPDIAKNLIEYRYGTMEGARENARILGHNRGVLYPWRTIMGKECSGYFPSGSAQYHINGDIAHSIVAYYLATKDLEFIAQKGAEIIFETARLWLDVGNYHKGNFYINDVTGPDEYTCVVNNNYYTNVSAQYNMRWASRFYYLLKENGAVDKVANKLQMTEAEIKEMETAAECMYLPYDEEYGINPQDDSFLSKARWNIGNTPKEKFPLLLHYHPLYLYRHQVCKQADTVMAHFIFEDAQSIETIQKSFEYYEKITTHDSSLSTCIYSIVASKLGMKEKAYNYLGNSAKLDLFNIHKNTRDGIHTANMGGNYMAIVYGFAGLRLKEEGLFLAPLLPEQWEGYRFKIKYEGSKIMVQVKRGTSTFSLLSGEAKQIWIYGKEYLLQDTIILTEEVER</sequence>
<dbReference type="AlphaFoldDB" id="A0A4R1QX09"/>
<dbReference type="SUPFAM" id="SSF74650">
    <property type="entry name" value="Galactose mutarotase-like"/>
    <property type="match status" value="1"/>
</dbReference>
<dbReference type="PANTHER" id="PTHR11051:SF8">
    <property type="entry name" value="PROTEIN-GLUCOSYLGALACTOSYLHYDROXYLYSINE GLUCOSIDASE"/>
    <property type="match status" value="1"/>
</dbReference>
<dbReference type="InterPro" id="IPR005194">
    <property type="entry name" value="Glyco_hydro_65_C"/>
</dbReference>
<dbReference type="Proteomes" id="UP000295718">
    <property type="component" value="Unassembled WGS sequence"/>
</dbReference>
<name>A0A4R1QX09_9FIRM</name>
<gene>
    <name evidence="9" type="ORF">EDD76_108110</name>
</gene>
<keyword evidence="3" id="KW-0808">Transferase</keyword>
<evidence type="ECO:0000259" key="6">
    <source>
        <dbReference type="Pfam" id="PF03632"/>
    </source>
</evidence>
<evidence type="ECO:0000256" key="4">
    <source>
        <dbReference type="PIRSR" id="PIRSR036289-50"/>
    </source>
</evidence>
<dbReference type="STRING" id="1469948.GCA_000732725_02078"/>
<keyword evidence="2" id="KW-0328">Glycosyltransferase</keyword>
<feature type="binding site" evidence="5">
    <location>
        <begin position="360"/>
        <end position="361"/>
    </location>
    <ligand>
        <name>substrate</name>
    </ligand>
</feature>
<dbReference type="RefSeq" id="WP_051869392.1">
    <property type="nucleotide sequence ID" value="NZ_JPNB01000001.1"/>
</dbReference>
<dbReference type="GO" id="GO:0005975">
    <property type="term" value="P:carbohydrate metabolic process"/>
    <property type="evidence" value="ECO:0007669"/>
    <property type="project" value="InterPro"/>
</dbReference>
<dbReference type="Gene3D" id="2.70.98.40">
    <property type="entry name" value="Glycoside hydrolase, family 65, N-terminal domain"/>
    <property type="match status" value="1"/>
</dbReference>
<dbReference type="InterPro" id="IPR017045">
    <property type="entry name" value="Malt_Pase/Glycosyl_Hdrlase"/>
</dbReference>
<feature type="domain" description="Glycoside hydrolase family 65 central catalytic" evidence="6">
    <location>
        <begin position="326"/>
        <end position="684"/>
    </location>
</feature>
<dbReference type="GO" id="GO:0030246">
    <property type="term" value="F:carbohydrate binding"/>
    <property type="evidence" value="ECO:0007669"/>
    <property type="project" value="InterPro"/>
</dbReference>
<dbReference type="SUPFAM" id="SSF48208">
    <property type="entry name" value="Six-hairpin glycosidases"/>
    <property type="match status" value="1"/>
</dbReference>
<dbReference type="InterPro" id="IPR012341">
    <property type="entry name" value="6hp_glycosidase-like_sf"/>
</dbReference>
<dbReference type="GO" id="GO:0004553">
    <property type="term" value="F:hydrolase activity, hydrolyzing O-glycosyl compounds"/>
    <property type="evidence" value="ECO:0007669"/>
    <property type="project" value="TreeGrafter"/>
</dbReference>
<feature type="binding site" evidence="5">
    <location>
        <begin position="597"/>
        <end position="598"/>
    </location>
    <ligand>
        <name>substrate</name>
    </ligand>
</feature>
<dbReference type="InterPro" id="IPR005195">
    <property type="entry name" value="Glyco_hydro_65_M"/>
</dbReference>
<organism evidence="9 10">
    <name type="scientific">Kineothrix alysoides</name>
    <dbReference type="NCBI Taxonomy" id="1469948"/>
    <lineage>
        <taxon>Bacteria</taxon>
        <taxon>Bacillati</taxon>
        <taxon>Bacillota</taxon>
        <taxon>Clostridia</taxon>
        <taxon>Lachnospirales</taxon>
        <taxon>Lachnospiraceae</taxon>
        <taxon>Kineothrix</taxon>
    </lineage>
</organism>
<dbReference type="GO" id="GO:0016757">
    <property type="term" value="F:glycosyltransferase activity"/>
    <property type="evidence" value="ECO:0007669"/>
    <property type="project" value="UniProtKB-KW"/>
</dbReference>
<proteinExistence type="inferred from homology"/>
<dbReference type="Pfam" id="PF03633">
    <property type="entry name" value="Glyco_hydro_65C"/>
    <property type="match status" value="1"/>
</dbReference>
<dbReference type="InterPro" id="IPR008928">
    <property type="entry name" value="6-hairpin_glycosidase_sf"/>
</dbReference>